<dbReference type="SUPFAM" id="SSF52540">
    <property type="entry name" value="P-loop containing nucleoside triphosphate hydrolases"/>
    <property type="match status" value="1"/>
</dbReference>
<dbReference type="InterPro" id="IPR025723">
    <property type="entry name" value="ArsA/GET3_ATPase-like"/>
</dbReference>
<dbReference type="Gene3D" id="3.40.50.300">
    <property type="entry name" value="P-loop containing nucleotide triphosphate hydrolases"/>
    <property type="match status" value="1"/>
</dbReference>
<accession>A0A2X4TZV6</accession>
<dbReference type="EMBL" id="LS483468">
    <property type="protein sequence ID" value="SQI28278.1"/>
    <property type="molecule type" value="Genomic_DNA"/>
</dbReference>
<dbReference type="EC" id="3.6.3.-" evidence="4"/>
<dbReference type="AlphaFoldDB" id="A0A2X4TZV6"/>
<dbReference type="InterPro" id="IPR040612">
    <property type="entry name" value="ArsA_HSP20-like"/>
</dbReference>
<dbReference type="EC" id="3.6.3.16" evidence="4"/>
<comment type="similarity">
    <text evidence="1">Belongs to the arsA ATPase family.</text>
</comment>
<dbReference type="GO" id="GO:0016887">
    <property type="term" value="F:ATP hydrolysis activity"/>
    <property type="evidence" value="ECO:0007669"/>
    <property type="project" value="InterPro"/>
</dbReference>
<feature type="domain" description="ArsA/GET3 Anion-transporting ATPase-like" evidence="2">
    <location>
        <begin position="4"/>
        <end position="298"/>
    </location>
</feature>
<reference evidence="4 5" key="1">
    <citation type="submission" date="2018-06" db="EMBL/GenBank/DDBJ databases">
        <authorList>
            <consortium name="Pathogen Informatics"/>
            <person name="Doyle S."/>
        </authorList>
    </citation>
    <scope>NUCLEOTIDE SEQUENCE [LARGE SCALE GENOMIC DNA]</scope>
    <source>
        <strain evidence="4 5">NCTC10994</strain>
    </source>
</reference>
<proteinExistence type="inferred from homology"/>
<gene>
    <name evidence="4" type="primary">arsA_1</name>
    <name evidence="4" type="ORF">NCTC10994_00022</name>
</gene>
<dbReference type="InterPro" id="IPR008978">
    <property type="entry name" value="HSP20-like_chaperone"/>
</dbReference>
<dbReference type="InterPro" id="IPR016300">
    <property type="entry name" value="ATPase_ArsA/GET3"/>
</dbReference>
<evidence type="ECO:0000313" key="5">
    <source>
        <dbReference type="Proteomes" id="UP000249091"/>
    </source>
</evidence>
<dbReference type="Pfam" id="PF17886">
    <property type="entry name" value="ArsA_HSP20"/>
    <property type="match status" value="1"/>
</dbReference>
<dbReference type="Gene3D" id="2.60.40.790">
    <property type="match status" value="1"/>
</dbReference>
<evidence type="ECO:0000259" key="2">
    <source>
        <dbReference type="Pfam" id="PF02374"/>
    </source>
</evidence>
<dbReference type="PANTHER" id="PTHR10803">
    <property type="entry name" value="ARSENICAL PUMP-DRIVING ATPASE ARSENITE-TRANSLOCATING ATPASE"/>
    <property type="match status" value="1"/>
</dbReference>
<evidence type="ECO:0000256" key="1">
    <source>
        <dbReference type="ARBA" id="ARBA00011040"/>
    </source>
</evidence>
<dbReference type="GO" id="GO:0005524">
    <property type="term" value="F:ATP binding"/>
    <property type="evidence" value="ECO:0007669"/>
    <property type="project" value="InterPro"/>
</dbReference>
<dbReference type="InterPro" id="IPR027417">
    <property type="entry name" value="P-loop_NTPase"/>
</dbReference>
<dbReference type="PANTHER" id="PTHR10803:SF3">
    <property type="entry name" value="ATPASE GET3"/>
    <property type="match status" value="1"/>
</dbReference>
<feature type="domain" description="ArsA HSP20-like" evidence="3">
    <location>
        <begin position="329"/>
        <end position="389"/>
    </location>
</feature>
<protein>
    <submittedName>
        <fullName evidence="4">Anion-transporting ATPase</fullName>
        <ecNumber evidence="4">3.6.3.-</ecNumber>
        <ecNumber evidence="4">3.6.3.16</ecNumber>
    </submittedName>
</protein>
<keyword evidence="4" id="KW-0378">Hydrolase</keyword>
<dbReference type="RefSeq" id="WP_072699128.1">
    <property type="nucleotide sequence ID" value="NZ_JAFBBL010000001.1"/>
</dbReference>
<sequence length="398" mass="41987">MRVFFGKGGAGKTTLAAATAVGLARTGEAVLIASIDQAHSLSGVLGVATGPGVRAAADGLDLIEIDSLALLEQRYASVASLASLAAGHEHGDRFALPAPEELTGLPGIEGLLALSEVARLAGSGRWSTVIVDAPASADAVRMLAAPRTISEYMDRIWPQHSRVEAAVGPDPRLAVVVALFDRVLKGIEATRDLLEDPARTTAVLVSTPDRVGLTELIRLRSWTALTGLTLEAVVANGIVPAFDDDGPAGQWLARRRGDQSAVLDEMTAIVTEVPVVACEQRDEEPVGWASLGELATGLLRDLRDPHALPGGGVERVRVQHESGTGVDAVYAMRMHLPLADPTSLTLGRVDDDLVVGADGIRRRMRLASVLRRCTVSEAEFDGTDLVVRFVPDPAVWPQ</sequence>
<dbReference type="Pfam" id="PF02374">
    <property type="entry name" value="ArsA_ATPase"/>
    <property type="match status" value="1"/>
</dbReference>
<dbReference type="Proteomes" id="UP000249091">
    <property type="component" value="Chromosome 1"/>
</dbReference>
<dbReference type="KEGG" id="rcr:NCTC10994_00022"/>
<name>A0A2X4TZV6_9NOCA</name>
<evidence type="ECO:0000313" key="4">
    <source>
        <dbReference type="EMBL" id="SQI28278.1"/>
    </source>
</evidence>
<organism evidence="4 5">
    <name type="scientific">Rhodococcus coprophilus</name>
    <dbReference type="NCBI Taxonomy" id="38310"/>
    <lineage>
        <taxon>Bacteria</taxon>
        <taxon>Bacillati</taxon>
        <taxon>Actinomycetota</taxon>
        <taxon>Actinomycetes</taxon>
        <taxon>Mycobacteriales</taxon>
        <taxon>Nocardiaceae</taxon>
        <taxon>Rhodococcus</taxon>
    </lineage>
</organism>
<evidence type="ECO:0000259" key="3">
    <source>
        <dbReference type="Pfam" id="PF17886"/>
    </source>
</evidence>
<dbReference type="STRING" id="1219011.GCA_001895045_01131"/>
<dbReference type="CDD" id="cd02035">
    <property type="entry name" value="ArsA"/>
    <property type="match status" value="1"/>
</dbReference>
<keyword evidence="5" id="KW-1185">Reference proteome</keyword>